<name>A0ACC1J286_9FUNG</name>
<protein>
    <submittedName>
        <fullName evidence="1">Uncharacterized protein</fullName>
    </submittedName>
</protein>
<accession>A0ACC1J286</accession>
<proteinExistence type="predicted"/>
<evidence type="ECO:0000313" key="1">
    <source>
        <dbReference type="EMBL" id="KAJ1934425.1"/>
    </source>
</evidence>
<dbReference type="EMBL" id="JANBPW010004652">
    <property type="protein sequence ID" value="KAJ1934425.1"/>
    <property type="molecule type" value="Genomic_DNA"/>
</dbReference>
<sequence>MTGLADISVTVTDGLGNGDILSSAMRNMVDITGSKESATVTVIRTVDGKPVTLTGEISGDRYQQDVVEQIEALVKLPRQPDASSTDVWGADASILLILSGQVVWANALQKNAPEGAAVPEEARQSFRRIVDTLLKAGLDAVKSKE</sequence>
<reference evidence="1" key="1">
    <citation type="submission" date="2022-07" db="EMBL/GenBank/DDBJ databases">
        <title>Phylogenomic reconstructions and comparative analyses of Kickxellomycotina fungi.</title>
        <authorList>
            <person name="Reynolds N.K."/>
            <person name="Stajich J.E."/>
            <person name="Barry K."/>
            <person name="Grigoriev I.V."/>
            <person name="Crous P."/>
            <person name="Smith M.E."/>
        </authorList>
    </citation>
    <scope>NUCLEOTIDE SEQUENCE</scope>
    <source>
        <strain evidence="1">NRRL 5244</strain>
    </source>
</reference>
<keyword evidence="2" id="KW-1185">Reference proteome</keyword>
<gene>
    <name evidence="1" type="ORF">FBU59_005701</name>
</gene>
<evidence type="ECO:0000313" key="2">
    <source>
        <dbReference type="Proteomes" id="UP001150603"/>
    </source>
</evidence>
<dbReference type="Proteomes" id="UP001150603">
    <property type="component" value="Unassembled WGS sequence"/>
</dbReference>
<comment type="caution">
    <text evidence="1">The sequence shown here is derived from an EMBL/GenBank/DDBJ whole genome shotgun (WGS) entry which is preliminary data.</text>
</comment>
<organism evidence="1 2">
    <name type="scientific">Linderina macrospora</name>
    <dbReference type="NCBI Taxonomy" id="4868"/>
    <lineage>
        <taxon>Eukaryota</taxon>
        <taxon>Fungi</taxon>
        <taxon>Fungi incertae sedis</taxon>
        <taxon>Zoopagomycota</taxon>
        <taxon>Kickxellomycotina</taxon>
        <taxon>Kickxellomycetes</taxon>
        <taxon>Kickxellales</taxon>
        <taxon>Kickxellaceae</taxon>
        <taxon>Linderina</taxon>
    </lineage>
</organism>